<dbReference type="AlphaFoldDB" id="A0AAX6MV08"/>
<dbReference type="EMBL" id="JBANMG010000002">
    <property type="protein sequence ID" value="KAK6956334.1"/>
    <property type="molecule type" value="Genomic_DNA"/>
</dbReference>
<dbReference type="InterPro" id="IPR052998">
    <property type="entry name" value="Hetero-Diels-Alderase-like"/>
</dbReference>
<comment type="caution">
    <text evidence="1">The sequence shown here is derived from an EMBL/GenBank/DDBJ whole genome shotgun (WGS) entry which is preliminary data.</text>
</comment>
<reference evidence="1 2" key="1">
    <citation type="journal article" date="2024" name="Front Chem Biol">
        <title>Unveiling the potential of Daldinia eschscholtzii MFLUCC 19-0629 through bioactivity and bioinformatics studies for enhanced sustainable agriculture production.</title>
        <authorList>
            <person name="Brooks S."/>
            <person name="Weaver J.A."/>
            <person name="Klomchit A."/>
            <person name="Alharthi S.A."/>
            <person name="Onlamun T."/>
            <person name="Nurani R."/>
            <person name="Vong T.K."/>
            <person name="Alberti F."/>
            <person name="Greco C."/>
        </authorList>
    </citation>
    <scope>NUCLEOTIDE SEQUENCE [LARGE SCALE GENOMIC DNA]</scope>
    <source>
        <strain evidence="1">MFLUCC 19-0629</strain>
    </source>
</reference>
<protein>
    <submittedName>
        <fullName evidence="1">Uncharacterized protein</fullName>
    </submittedName>
</protein>
<dbReference type="PANTHER" id="PTHR42060">
    <property type="entry name" value="NHL REPEAT-CONTAINING PROTEIN-RELATED"/>
    <property type="match status" value="1"/>
</dbReference>
<keyword evidence="2" id="KW-1185">Reference proteome</keyword>
<evidence type="ECO:0000313" key="2">
    <source>
        <dbReference type="Proteomes" id="UP001369815"/>
    </source>
</evidence>
<dbReference type="Gene3D" id="2.120.10.30">
    <property type="entry name" value="TolB, C-terminal domain"/>
    <property type="match status" value="1"/>
</dbReference>
<gene>
    <name evidence="1" type="ORF">Daesc_001610</name>
</gene>
<dbReference type="SUPFAM" id="SSF63829">
    <property type="entry name" value="Calcium-dependent phosphotriesterase"/>
    <property type="match status" value="1"/>
</dbReference>
<name>A0AAX6MV08_9PEZI</name>
<evidence type="ECO:0000313" key="1">
    <source>
        <dbReference type="EMBL" id="KAK6956334.1"/>
    </source>
</evidence>
<dbReference type="PANTHER" id="PTHR42060:SF1">
    <property type="entry name" value="NHL REPEAT-CONTAINING PROTEIN"/>
    <property type="match status" value="1"/>
</dbReference>
<organism evidence="1 2">
    <name type="scientific">Daldinia eschscholtzii</name>
    <dbReference type="NCBI Taxonomy" id="292717"/>
    <lineage>
        <taxon>Eukaryota</taxon>
        <taxon>Fungi</taxon>
        <taxon>Dikarya</taxon>
        <taxon>Ascomycota</taxon>
        <taxon>Pezizomycotina</taxon>
        <taxon>Sordariomycetes</taxon>
        <taxon>Xylariomycetidae</taxon>
        <taxon>Xylariales</taxon>
        <taxon>Hypoxylaceae</taxon>
        <taxon>Daldinia</taxon>
    </lineage>
</organism>
<dbReference type="Proteomes" id="UP001369815">
    <property type="component" value="Unassembled WGS sequence"/>
</dbReference>
<proteinExistence type="predicted"/>
<sequence length="308" mass="32459">MSVQPTSRELFAFEEGKTFIENIAVRTDGTLLLSTFENGRLYSLDPNAATPKAELVAEFPGANGITGVVANSPNVFTVTGGDHKPFRFTLGSMKVYTVTFEEPGQPAVVKTVAEVPDAEMLNGIAALPSRPHVVLSADSIKGRIFRIDTSTGAVDVAFSDPALEPNESVPLGVNGIKIFESHLYFANSAKGFFGRVPIGPDGSKTGGVEIIAHIPGTTNPNNAYDDFDIARPAGGNPTAYVTAHLNKVYSIDLVTKEQKLFFGGGDSKAVLHPTSVATAKDGKSIYVVTGGFETFGGPAKGQVVEIPI</sequence>
<accession>A0AAX6MV08</accession>
<dbReference type="InterPro" id="IPR011042">
    <property type="entry name" value="6-blade_b-propeller_TolB-like"/>
</dbReference>